<evidence type="ECO:0000256" key="13">
    <source>
        <dbReference type="SAM" id="Phobius"/>
    </source>
</evidence>
<proteinExistence type="predicted"/>
<evidence type="ECO:0000256" key="9">
    <source>
        <dbReference type="ARBA" id="ARBA00023180"/>
    </source>
</evidence>
<keyword evidence="13" id="KW-1133">Transmembrane helix</keyword>
<dbReference type="AlphaFoldDB" id="W1NTD3"/>
<dbReference type="InterPro" id="IPR011009">
    <property type="entry name" value="Kinase-like_dom_sf"/>
</dbReference>
<keyword evidence="2" id="KW-0723">Serine/threonine-protein kinase</keyword>
<feature type="transmembrane region" description="Helical" evidence="13">
    <location>
        <begin position="12"/>
        <end position="35"/>
    </location>
</feature>
<evidence type="ECO:0000256" key="12">
    <source>
        <dbReference type="SAM" id="MobiDB-lite"/>
    </source>
</evidence>
<accession>W1NTD3</accession>
<dbReference type="Proteomes" id="UP000017836">
    <property type="component" value="Unassembled WGS sequence"/>
</dbReference>
<keyword evidence="6" id="KW-0418">Kinase</keyword>
<dbReference type="EC" id="2.7.11.1" evidence="1"/>
<evidence type="ECO:0000256" key="2">
    <source>
        <dbReference type="ARBA" id="ARBA00022527"/>
    </source>
</evidence>
<dbReference type="HOGENOM" id="CLU_000288_21_3_1"/>
<evidence type="ECO:0000313" key="15">
    <source>
        <dbReference type="EMBL" id="ERN00667.1"/>
    </source>
</evidence>
<gene>
    <name evidence="15" type="ORF">AMTR_s00106p00036370</name>
</gene>
<organism evidence="15 16">
    <name type="scientific">Amborella trichopoda</name>
    <dbReference type="NCBI Taxonomy" id="13333"/>
    <lineage>
        <taxon>Eukaryota</taxon>
        <taxon>Viridiplantae</taxon>
        <taxon>Streptophyta</taxon>
        <taxon>Embryophyta</taxon>
        <taxon>Tracheophyta</taxon>
        <taxon>Spermatophyta</taxon>
        <taxon>Magnoliopsida</taxon>
        <taxon>Amborellales</taxon>
        <taxon>Amborellaceae</taxon>
        <taxon>Amborella</taxon>
    </lineage>
</organism>
<dbReference type="STRING" id="13333.W1NTD3"/>
<evidence type="ECO:0000256" key="6">
    <source>
        <dbReference type="ARBA" id="ARBA00022777"/>
    </source>
</evidence>
<dbReference type="EMBL" id="KI394815">
    <property type="protein sequence ID" value="ERN00667.1"/>
    <property type="molecule type" value="Genomic_DNA"/>
</dbReference>
<keyword evidence="9" id="KW-0325">Glycoprotein</keyword>
<dbReference type="GO" id="GO:0006955">
    <property type="term" value="P:immune response"/>
    <property type="evidence" value="ECO:0000318"/>
    <property type="project" value="GO_Central"/>
</dbReference>
<dbReference type="Gene3D" id="3.30.200.20">
    <property type="entry name" value="Phosphorylase Kinase, domain 1"/>
    <property type="match status" value="1"/>
</dbReference>
<evidence type="ECO:0000256" key="5">
    <source>
        <dbReference type="ARBA" id="ARBA00022741"/>
    </source>
</evidence>
<evidence type="ECO:0000256" key="10">
    <source>
        <dbReference type="ARBA" id="ARBA00047899"/>
    </source>
</evidence>
<name>W1NTD3_AMBTC</name>
<dbReference type="FunFam" id="1.10.510.10:FF:000060">
    <property type="entry name" value="G-type lectin S-receptor-like serine/threonine-protein kinase"/>
    <property type="match status" value="1"/>
</dbReference>
<keyword evidence="13" id="KW-0812">Transmembrane</keyword>
<dbReference type="InterPro" id="IPR008271">
    <property type="entry name" value="Ser/Thr_kinase_AS"/>
</dbReference>
<dbReference type="PROSITE" id="PS50011">
    <property type="entry name" value="PROTEIN_KINASE_DOM"/>
    <property type="match status" value="1"/>
</dbReference>
<comment type="catalytic activity">
    <reaction evidence="11">
        <text>L-seryl-[protein] + ATP = O-phospho-L-seryl-[protein] + ADP + H(+)</text>
        <dbReference type="Rhea" id="RHEA:17989"/>
        <dbReference type="Rhea" id="RHEA-COMP:9863"/>
        <dbReference type="Rhea" id="RHEA-COMP:11604"/>
        <dbReference type="ChEBI" id="CHEBI:15378"/>
        <dbReference type="ChEBI" id="CHEBI:29999"/>
        <dbReference type="ChEBI" id="CHEBI:30616"/>
        <dbReference type="ChEBI" id="CHEBI:83421"/>
        <dbReference type="ChEBI" id="CHEBI:456216"/>
        <dbReference type="EC" id="2.7.11.1"/>
    </reaction>
</comment>
<evidence type="ECO:0000256" key="7">
    <source>
        <dbReference type="ARBA" id="ARBA00022840"/>
    </source>
</evidence>
<dbReference type="InterPro" id="IPR001245">
    <property type="entry name" value="Ser-Thr/Tyr_kinase_cat_dom"/>
</dbReference>
<dbReference type="GO" id="GO:0005524">
    <property type="term" value="F:ATP binding"/>
    <property type="evidence" value="ECO:0007669"/>
    <property type="project" value="UniProtKB-KW"/>
</dbReference>
<evidence type="ECO:0000256" key="11">
    <source>
        <dbReference type="ARBA" id="ARBA00048679"/>
    </source>
</evidence>
<dbReference type="PANTHER" id="PTHR27002:SF181">
    <property type="entry name" value="RECEPTOR-LIKE SERINE_THREONINE-PROTEIN KINASE"/>
    <property type="match status" value="1"/>
</dbReference>
<keyword evidence="13" id="KW-0472">Membrane</keyword>
<dbReference type="Pfam" id="PF07714">
    <property type="entry name" value="PK_Tyr_Ser-Thr"/>
    <property type="match status" value="1"/>
</dbReference>
<keyword evidence="8" id="KW-1015">Disulfide bond</keyword>
<dbReference type="PROSITE" id="PS00108">
    <property type="entry name" value="PROTEIN_KINASE_ST"/>
    <property type="match status" value="1"/>
</dbReference>
<dbReference type="eggNOG" id="ENOG502QWDY">
    <property type="taxonomic scope" value="Eukaryota"/>
</dbReference>
<dbReference type="OMA" id="RIRYEHT"/>
<reference evidence="16" key="1">
    <citation type="journal article" date="2013" name="Science">
        <title>The Amborella genome and the evolution of flowering plants.</title>
        <authorList>
            <consortium name="Amborella Genome Project"/>
        </authorList>
    </citation>
    <scope>NUCLEOTIDE SEQUENCE [LARGE SCALE GENOMIC DNA]</scope>
</reference>
<dbReference type="Gramene" id="ERN00667">
    <property type="protein sequence ID" value="ERN00667"/>
    <property type="gene ID" value="AMTR_s00106p00036370"/>
</dbReference>
<dbReference type="GO" id="GO:0004674">
    <property type="term" value="F:protein serine/threonine kinase activity"/>
    <property type="evidence" value="ECO:0000318"/>
    <property type="project" value="GO_Central"/>
</dbReference>
<keyword evidence="4" id="KW-0732">Signal</keyword>
<keyword evidence="7" id="KW-0067">ATP-binding</keyword>
<feature type="region of interest" description="Disordered" evidence="12">
    <location>
        <begin position="44"/>
        <end position="72"/>
    </location>
</feature>
<dbReference type="GO" id="GO:0007165">
    <property type="term" value="P:signal transduction"/>
    <property type="evidence" value="ECO:0000318"/>
    <property type="project" value="GO_Central"/>
</dbReference>
<comment type="catalytic activity">
    <reaction evidence="10">
        <text>L-threonyl-[protein] + ATP = O-phospho-L-threonyl-[protein] + ADP + H(+)</text>
        <dbReference type="Rhea" id="RHEA:46608"/>
        <dbReference type="Rhea" id="RHEA-COMP:11060"/>
        <dbReference type="Rhea" id="RHEA-COMP:11605"/>
        <dbReference type="ChEBI" id="CHEBI:15378"/>
        <dbReference type="ChEBI" id="CHEBI:30013"/>
        <dbReference type="ChEBI" id="CHEBI:30616"/>
        <dbReference type="ChEBI" id="CHEBI:61977"/>
        <dbReference type="ChEBI" id="CHEBI:456216"/>
        <dbReference type="EC" id="2.7.11.1"/>
    </reaction>
</comment>
<dbReference type="SMART" id="SM00220">
    <property type="entry name" value="S_TKc"/>
    <property type="match status" value="1"/>
</dbReference>
<evidence type="ECO:0000256" key="3">
    <source>
        <dbReference type="ARBA" id="ARBA00022679"/>
    </source>
</evidence>
<evidence type="ECO:0000259" key="14">
    <source>
        <dbReference type="PROSITE" id="PS50011"/>
    </source>
</evidence>
<evidence type="ECO:0000313" key="16">
    <source>
        <dbReference type="Proteomes" id="UP000017836"/>
    </source>
</evidence>
<keyword evidence="3" id="KW-0808">Transferase</keyword>
<evidence type="ECO:0000256" key="8">
    <source>
        <dbReference type="ARBA" id="ARBA00023157"/>
    </source>
</evidence>
<dbReference type="SUPFAM" id="SSF56112">
    <property type="entry name" value="Protein kinase-like (PK-like)"/>
    <property type="match status" value="1"/>
</dbReference>
<dbReference type="FunFam" id="3.30.200.20:FF:000195">
    <property type="entry name" value="G-type lectin S-receptor-like serine/threonine-protein kinase"/>
    <property type="match status" value="1"/>
</dbReference>
<dbReference type="InterPro" id="IPR000719">
    <property type="entry name" value="Prot_kinase_dom"/>
</dbReference>
<keyword evidence="16" id="KW-1185">Reference proteome</keyword>
<evidence type="ECO:0000256" key="1">
    <source>
        <dbReference type="ARBA" id="ARBA00012513"/>
    </source>
</evidence>
<feature type="compositionally biased region" description="Polar residues" evidence="12">
    <location>
        <begin position="48"/>
        <end position="58"/>
    </location>
</feature>
<protein>
    <recommendedName>
        <fullName evidence="1">non-specific serine/threonine protein kinase</fullName>
        <ecNumber evidence="1">2.7.11.1</ecNumber>
    </recommendedName>
</protein>
<dbReference type="GO" id="GO:0005886">
    <property type="term" value="C:plasma membrane"/>
    <property type="evidence" value="ECO:0000318"/>
    <property type="project" value="GO_Central"/>
</dbReference>
<keyword evidence="5" id="KW-0547">Nucleotide-binding</keyword>
<dbReference type="PANTHER" id="PTHR27002">
    <property type="entry name" value="RECEPTOR-LIKE SERINE/THREONINE-PROTEIN KINASE SD1-8"/>
    <property type="match status" value="1"/>
</dbReference>
<feature type="domain" description="Protein kinase" evidence="14">
    <location>
        <begin position="94"/>
        <end position="370"/>
    </location>
</feature>
<dbReference type="CDD" id="cd14066">
    <property type="entry name" value="STKc_IRAK"/>
    <property type="match status" value="1"/>
</dbReference>
<sequence>MKHEKKKSSTSSIIIIATVIPSAVLLLAICLFCIYRRKTRQKGRNDQSHVSLNQNERSNTGDRREQIGHGGVGGDENTSLLFHLDTIVACTDNFSDANKLGEGGYGPVYKGKLQDGKMVAVKRLSKNSGQGLEEFKNEVILIAKLQHRNLVRLLGFCFERQEKLLVYEYMPKKSLDTILFDPEKSPQLDWMKRFNIIVGIAKGLLYLHEDSRLRIIHRDLKAANILLDSDLNPKISDFGTARLFGGDETQANTINIVGTYGYMPVEYILQGIISVKTDIYSFGVLLLEIVCGRKNNEPLEGSQGLVEYAWRLWHDGRPIELMDPSLGETCPRNQVLRCIHIGLLCVQADATERPPISSVVVMFGSDSSSLSLPMPPPMVFDDGTSTSSDVSANYREGNSVNEVSITDFDGR</sequence>
<evidence type="ECO:0000256" key="4">
    <source>
        <dbReference type="ARBA" id="ARBA00022729"/>
    </source>
</evidence>
<dbReference type="Gene3D" id="1.10.510.10">
    <property type="entry name" value="Transferase(Phosphotransferase) domain 1"/>
    <property type="match status" value="1"/>
</dbReference>